<dbReference type="PROSITE" id="PS50157">
    <property type="entry name" value="ZINC_FINGER_C2H2_2"/>
    <property type="match status" value="8"/>
</dbReference>
<dbReference type="Pfam" id="PF13912">
    <property type="entry name" value="zf-C2H2_6"/>
    <property type="match status" value="1"/>
</dbReference>
<keyword evidence="2" id="KW-1017">Isopeptide bond</keyword>
<feature type="domain" description="C2H2-type" evidence="10">
    <location>
        <begin position="136"/>
        <end position="164"/>
    </location>
</feature>
<feature type="non-terminal residue" evidence="11">
    <location>
        <position position="1"/>
    </location>
</feature>
<dbReference type="OrthoDB" id="7852576at2759"/>
<dbReference type="FunFam" id="3.30.160.60:FF:000624">
    <property type="entry name" value="zinc finger protein 697"/>
    <property type="match status" value="1"/>
</dbReference>
<dbReference type="PROSITE" id="PS00028">
    <property type="entry name" value="ZINC_FINGER_C2H2_1"/>
    <property type="match status" value="6"/>
</dbReference>
<evidence type="ECO:0000256" key="3">
    <source>
        <dbReference type="ARBA" id="ARBA00022723"/>
    </source>
</evidence>
<organism evidence="11 12">
    <name type="scientific">Pararge aegeria aegeria</name>
    <dbReference type="NCBI Taxonomy" id="348720"/>
    <lineage>
        <taxon>Eukaryota</taxon>
        <taxon>Metazoa</taxon>
        <taxon>Ecdysozoa</taxon>
        <taxon>Arthropoda</taxon>
        <taxon>Hexapoda</taxon>
        <taxon>Insecta</taxon>
        <taxon>Pterygota</taxon>
        <taxon>Neoptera</taxon>
        <taxon>Endopterygota</taxon>
        <taxon>Lepidoptera</taxon>
        <taxon>Glossata</taxon>
        <taxon>Ditrysia</taxon>
        <taxon>Papilionoidea</taxon>
        <taxon>Nymphalidae</taxon>
        <taxon>Satyrinae</taxon>
        <taxon>Satyrini</taxon>
        <taxon>Parargina</taxon>
        <taxon>Pararge</taxon>
    </lineage>
</organism>
<dbReference type="Pfam" id="PF00096">
    <property type="entry name" value="zf-C2H2"/>
    <property type="match status" value="5"/>
</dbReference>
<keyword evidence="6" id="KW-0862">Zinc</keyword>
<dbReference type="GO" id="GO:0008270">
    <property type="term" value="F:zinc ion binding"/>
    <property type="evidence" value="ECO:0007669"/>
    <property type="project" value="UniProtKB-KW"/>
</dbReference>
<dbReference type="AlphaFoldDB" id="A0A8S4R2Z1"/>
<dbReference type="GO" id="GO:0005634">
    <property type="term" value="C:nucleus"/>
    <property type="evidence" value="ECO:0007669"/>
    <property type="project" value="UniProtKB-SubCell"/>
</dbReference>
<keyword evidence="8" id="KW-0539">Nucleus</keyword>
<evidence type="ECO:0000256" key="4">
    <source>
        <dbReference type="ARBA" id="ARBA00022737"/>
    </source>
</evidence>
<feature type="domain" description="C2H2-type" evidence="10">
    <location>
        <begin position="421"/>
        <end position="448"/>
    </location>
</feature>
<dbReference type="Proteomes" id="UP000838756">
    <property type="component" value="Unassembled WGS sequence"/>
</dbReference>
<feature type="domain" description="C2H2-type" evidence="10">
    <location>
        <begin position="196"/>
        <end position="219"/>
    </location>
</feature>
<dbReference type="GO" id="GO:0040029">
    <property type="term" value="P:epigenetic regulation of gene expression"/>
    <property type="evidence" value="ECO:0007669"/>
    <property type="project" value="UniProtKB-ARBA"/>
</dbReference>
<comment type="subcellular location">
    <subcellularLocation>
        <location evidence="1">Nucleus</location>
    </subcellularLocation>
</comment>
<dbReference type="Gene3D" id="3.30.160.60">
    <property type="entry name" value="Classic Zinc Finger"/>
    <property type="match status" value="6"/>
</dbReference>
<evidence type="ECO:0000256" key="1">
    <source>
        <dbReference type="ARBA" id="ARBA00004123"/>
    </source>
</evidence>
<evidence type="ECO:0000313" key="11">
    <source>
        <dbReference type="EMBL" id="CAH2230351.1"/>
    </source>
</evidence>
<keyword evidence="4" id="KW-0677">Repeat</keyword>
<dbReference type="FunFam" id="3.30.160.60:FF:000690">
    <property type="entry name" value="Zinc finger protein 354C"/>
    <property type="match status" value="1"/>
</dbReference>
<evidence type="ECO:0000256" key="6">
    <source>
        <dbReference type="ARBA" id="ARBA00022833"/>
    </source>
</evidence>
<dbReference type="EMBL" id="CAKXAJ010024795">
    <property type="protein sequence ID" value="CAH2230351.1"/>
    <property type="molecule type" value="Genomic_DNA"/>
</dbReference>
<dbReference type="PANTHER" id="PTHR24376">
    <property type="entry name" value="ZINC FINGER PROTEIN"/>
    <property type="match status" value="1"/>
</dbReference>
<feature type="domain" description="C2H2-type" evidence="10">
    <location>
        <begin position="168"/>
        <end position="195"/>
    </location>
</feature>
<protein>
    <submittedName>
        <fullName evidence="11">Jg10939 protein</fullName>
    </submittedName>
</protein>
<dbReference type="InterPro" id="IPR036236">
    <property type="entry name" value="Znf_C2H2_sf"/>
</dbReference>
<evidence type="ECO:0000256" key="8">
    <source>
        <dbReference type="ARBA" id="ARBA00023242"/>
    </source>
</evidence>
<evidence type="ECO:0000256" key="5">
    <source>
        <dbReference type="ARBA" id="ARBA00022771"/>
    </source>
</evidence>
<dbReference type="SMART" id="SM00355">
    <property type="entry name" value="ZnF_C2H2"/>
    <property type="match status" value="8"/>
</dbReference>
<name>A0A8S4R2Z1_9NEOP</name>
<evidence type="ECO:0000256" key="9">
    <source>
        <dbReference type="PROSITE-ProRule" id="PRU00042"/>
    </source>
</evidence>
<evidence type="ECO:0000313" key="12">
    <source>
        <dbReference type="Proteomes" id="UP000838756"/>
    </source>
</evidence>
<dbReference type="PANTHER" id="PTHR24376:SF235">
    <property type="entry name" value="C2H2-TYPE DOMAIN-CONTAINING PROTEIN"/>
    <property type="match status" value="1"/>
</dbReference>
<keyword evidence="12" id="KW-1185">Reference proteome</keyword>
<feature type="domain" description="C2H2-type" evidence="10">
    <location>
        <begin position="107"/>
        <end position="135"/>
    </location>
</feature>
<sequence length="495" mass="57077">VHIAKTLPREKCAVCDAMVRCDLVQDHALRHASKDRGTYECVPCEKKFANKNSYRKHMTEAKAHLAPDTEKKYECETCHKSFPTLMLYNCHMRYTKRHAVRAAVYRYKCSMCDKSYRNPAALRDHVNYVHMGKTQHKCTECDKALASPQCVARHMKLFHGGYKYPKNKLCDTCGKAFSSKKELREHESVHTGERPLKCDVCGDTFRQSGALYTHKRRVHKVPVKPSVELVTEPDETVERLIKNCELNEADLVINRISCRKCGGPNITKATKIRLVRALAFPIFLYASETWTMQESEKKKIDVLEMSCWRRMLRIPWNAFRTNMSVLEELGITQRLSSIVQARILAFFGHVSRRDNDSIKHLVVQGRIEGTRSRERSPMRWADQIKAVEAGPRAAALATRRCVTRHVSRAHHGIKEKSGDKILCQTCGKAFRDKKCLREHELIHTGEKPLSCDMCGRTFRQSACLYTHRRRVHKVAPKRLQVQHAEAVRDEQTEIH</sequence>
<feature type="domain" description="C2H2-type" evidence="10">
    <location>
        <begin position="39"/>
        <end position="69"/>
    </location>
</feature>
<accession>A0A8S4R2Z1</accession>
<keyword evidence="5 9" id="KW-0863">Zinc-finger</keyword>
<dbReference type="GO" id="GO:0000785">
    <property type="term" value="C:chromatin"/>
    <property type="evidence" value="ECO:0007669"/>
    <property type="project" value="UniProtKB-ARBA"/>
</dbReference>
<keyword evidence="3" id="KW-0479">Metal-binding</keyword>
<feature type="domain" description="C2H2-type" evidence="10">
    <location>
        <begin position="73"/>
        <end position="103"/>
    </location>
</feature>
<dbReference type="InterPro" id="IPR013087">
    <property type="entry name" value="Znf_C2H2_type"/>
</dbReference>
<evidence type="ECO:0000259" key="10">
    <source>
        <dbReference type="PROSITE" id="PS50157"/>
    </source>
</evidence>
<dbReference type="GO" id="GO:0003682">
    <property type="term" value="F:chromatin binding"/>
    <property type="evidence" value="ECO:0007669"/>
    <property type="project" value="UniProtKB-ARBA"/>
</dbReference>
<evidence type="ECO:0000256" key="2">
    <source>
        <dbReference type="ARBA" id="ARBA00022499"/>
    </source>
</evidence>
<feature type="domain" description="C2H2-type" evidence="10">
    <location>
        <begin position="449"/>
        <end position="472"/>
    </location>
</feature>
<dbReference type="Pfam" id="PF12874">
    <property type="entry name" value="zf-met"/>
    <property type="match status" value="1"/>
</dbReference>
<keyword evidence="7" id="KW-0832">Ubl conjugation</keyword>
<dbReference type="SUPFAM" id="SSF57667">
    <property type="entry name" value="beta-beta-alpha zinc fingers"/>
    <property type="match status" value="4"/>
</dbReference>
<comment type="caution">
    <text evidence="11">The sequence shown here is derived from an EMBL/GenBank/DDBJ whole genome shotgun (WGS) entry which is preliminary data.</text>
</comment>
<proteinExistence type="predicted"/>
<reference evidence="11" key="1">
    <citation type="submission" date="2022-03" db="EMBL/GenBank/DDBJ databases">
        <authorList>
            <person name="Lindestad O."/>
        </authorList>
    </citation>
    <scope>NUCLEOTIDE SEQUENCE</scope>
</reference>
<dbReference type="GO" id="GO:0043565">
    <property type="term" value="F:sequence-specific DNA binding"/>
    <property type="evidence" value="ECO:0007669"/>
    <property type="project" value="UniProtKB-ARBA"/>
</dbReference>
<gene>
    <name evidence="11" type="primary">jg10939</name>
    <name evidence="11" type="ORF">PAEG_LOCUS9576</name>
</gene>
<evidence type="ECO:0000256" key="7">
    <source>
        <dbReference type="ARBA" id="ARBA00022843"/>
    </source>
</evidence>